<feature type="region of interest" description="Disordered" evidence="5">
    <location>
        <begin position="323"/>
        <end position="354"/>
    </location>
</feature>
<accession>A0ABD3Q6V9</accession>
<reference evidence="7 8" key="1">
    <citation type="journal article" date="2020" name="G3 (Bethesda)">
        <title>Improved Reference Genome for Cyclotella cryptica CCMP332, a Model for Cell Wall Morphogenesis, Salinity Adaptation, and Lipid Production in Diatoms (Bacillariophyta).</title>
        <authorList>
            <person name="Roberts W.R."/>
            <person name="Downey K.M."/>
            <person name="Ruck E.C."/>
            <person name="Traller J.C."/>
            <person name="Alverson A.J."/>
        </authorList>
    </citation>
    <scope>NUCLEOTIDE SEQUENCE [LARGE SCALE GENOMIC DNA]</scope>
    <source>
        <strain evidence="7 8">CCMP332</strain>
    </source>
</reference>
<dbReference type="Proteomes" id="UP001516023">
    <property type="component" value="Unassembled WGS sequence"/>
</dbReference>
<proteinExistence type="inferred from homology"/>
<dbReference type="InterPro" id="IPR036388">
    <property type="entry name" value="WH-like_DNA-bd_sf"/>
</dbReference>
<gene>
    <name evidence="7" type="ORF">HJC23_013065</name>
</gene>
<dbReference type="AlphaFoldDB" id="A0ABD3Q6V9"/>
<comment type="similarity">
    <text evidence="4">Belongs to the HSF family.</text>
</comment>
<dbReference type="Gene3D" id="1.10.10.10">
    <property type="entry name" value="Winged helix-like DNA-binding domain superfamily/Winged helix DNA-binding domain"/>
    <property type="match status" value="1"/>
</dbReference>
<dbReference type="InterPro" id="IPR036390">
    <property type="entry name" value="WH_DNA-bd_sf"/>
</dbReference>
<keyword evidence="8" id="KW-1185">Reference proteome</keyword>
<organism evidence="7 8">
    <name type="scientific">Cyclotella cryptica</name>
    <dbReference type="NCBI Taxonomy" id="29204"/>
    <lineage>
        <taxon>Eukaryota</taxon>
        <taxon>Sar</taxon>
        <taxon>Stramenopiles</taxon>
        <taxon>Ochrophyta</taxon>
        <taxon>Bacillariophyta</taxon>
        <taxon>Coscinodiscophyceae</taxon>
        <taxon>Thalassiosirophycidae</taxon>
        <taxon>Stephanodiscales</taxon>
        <taxon>Stephanodiscaceae</taxon>
        <taxon>Cyclotella</taxon>
    </lineage>
</organism>
<feature type="region of interest" description="Disordered" evidence="5">
    <location>
        <begin position="590"/>
        <end position="610"/>
    </location>
</feature>
<comment type="caution">
    <text evidence="7">The sequence shown here is derived from an EMBL/GenBank/DDBJ whole genome shotgun (WGS) entry which is preliminary data.</text>
</comment>
<name>A0ABD3Q6V9_9STRA</name>
<dbReference type="GO" id="GO:0003677">
    <property type="term" value="F:DNA binding"/>
    <property type="evidence" value="ECO:0007669"/>
    <property type="project" value="UniProtKB-KW"/>
</dbReference>
<dbReference type="InterPro" id="IPR000232">
    <property type="entry name" value="HSF_DNA-bd"/>
</dbReference>
<evidence type="ECO:0000256" key="5">
    <source>
        <dbReference type="SAM" id="MobiDB-lite"/>
    </source>
</evidence>
<protein>
    <recommendedName>
        <fullName evidence="6">HSF-type DNA-binding domain-containing protein</fullName>
    </recommendedName>
</protein>
<evidence type="ECO:0000313" key="8">
    <source>
        <dbReference type="Proteomes" id="UP001516023"/>
    </source>
</evidence>
<feature type="compositionally biased region" description="Polar residues" evidence="5">
    <location>
        <begin position="595"/>
        <end position="610"/>
    </location>
</feature>
<feature type="domain" description="HSF-type DNA-binding" evidence="6">
    <location>
        <begin position="505"/>
        <end position="658"/>
    </location>
</feature>
<evidence type="ECO:0000259" key="6">
    <source>
        <dbReference type="SMART" id="SM00415"/>
    </source>
</evidence>
<dbReference type="SUPFAM" id="SSF46785">
    <property type="entry name" value="Winged helix' DNA-binding domain"/>
    <property type="match status" value="1"/>
</dbReference>
<dbReference type="EMBL" id="JABMIG020000066">
    <property type="protein sequence ID" value="KAL3796008.1"/>
    <property type="molecule type" value="Genomic_DNA"/>
</dbReference>
<keyword evidence="3" id="KW-0539">Nucleus</keyword>
<sequence length="924" mass="103629">MNTNTCFAAPSLVLYCTNGSVQKWRERHGQGTVCRKHDRATVINTKPPQRNLRAQPNGEIITKHTTKGDHSRKVDRDEFSHREIAATAFFVRVSNELSSTTARHDDVPHSASHRIVLSLKCHPYKSIMHAHFRLLGPGPKIVGDRSEYFKMMERQIAIRVFEMLRSGGSGGSNHDSTDDSIADCANHRKAATQVNFYRIARGGGKVWDEKVEEGWALQKIHKDLIRRMESHRSWMNQEDREVTMDESSSLMAIASDEFEELKNSVRLKTSRCDSAPPLPGALNEIAEGSTKETTCCNILANATPRKPRSIAISDSATSFDLHDHQPKVKLVETSSPTNTDKENANSKTTASVAESKTCKEKRDSFISNRLFKQTTETTKITYDDGAFPLEAKLLETSKVIQVKVSMTKTKQQSSPSVKTTSGALKKLTPARLSNAQSTKTPNHLHKKFVTPTASGTEKSKYFCMTPDPSVSRMVDVRSLMNKETPSAADSFQDYSRRAKSFPRASRTPLHIIVHAMVTNATSTVPSVLHWNDVGDRFVVENVDKMGFILEHYFSHSNYSSFVRQLNLYGWKKLKDGSFYHPSFHMEMDESRPTPCRSTPGSVNQNKYLTPSLSAGKGNEYDLRQTCESVRSFKRAAFQNACNGIRSSYKSEECDVSDEEDGKVDECVAKPVLFLPASTEMTTAPSLSDQPLIKKKRGRPKKIRPPSEQEKTQPPAQKRGPGRPRKQPRQNLDVTTVSPAPAKAVTRTDIGTVYPTCISYAQNDVDDVETEYEAYWLEKNISHSDLDRPLLDESVREAEVASDVNESTSLWTPSSVKVLSNENRHNQNRSKKLSFMPTSDVDLHTNYFSPIHPSSFSRPDPHISEECISFYQQAIPTKVDYSTPLKDRCDASLIEFSWKSSLSCLDFDVPMTDLPSIDADELALH</sequence>
<dbReference type="GO" id="GO:0005634">
    <property type="term" value="C:nucleus"/>
    <property type="evidence" value="ECO:0007669"/>
    <property type="project" value="UniProtKB-SubCell"/>
</dbReference>
<evidence type="ECO:0000256" key="3">
    <source>
        <dbReference type="ARBA" id="ARBA00023242"/>
    </source>
</evidence>
<dbReference type="Pfam" id="PF00447">
    <property type="entry name" value="HSF_DNA-bind"/>
    <property type="match status" value="1"/>
</dbReference>
<keyword evidence="2" id="KW-0238">DNA-binding</keyword>
<evidence type="ECO:0000313" key="7">
    <source>
        <dbReference type="EMBL" id="KAL3796008.1"/>
    </source>
</evidence>
<feature type="region of interest" description="Disordered" evidence="5">
    <location>
        <begin position="680"/>
        <end position="739"/>
    </location>
</feature>
<evidence type="ECO:0000256" key="4">
    <source>
        <dbReference type="RuleBase" id="RU004020"/>
    </source>
</evidence>
<comment type="subcellular location">
    <subcellularLocation>
        <location evidence="1">Nucleus</location>
    </subcellularLocation>
</comment>
<feature type="compositionally biased region" description="Basic residues" evidence="5">
    <location>
        <begin position="692"/>
        <end position="703"/>
    </location>
</feature>
<feature type="compositionally biased region" description="Polar residues" evidence="5">
    <location>
        <begin position="345"/>
        <end position="354"/>
    </location>
</feature>
<dbReference type="PRINTS" id="PR00056">
    <property type="entry name" value="HSFDOMAIN"/>
</dbReference>
<evidence type="ECO:0000256" key="2">
    <source>
        <dbReference type="ARBA" id="ARBA00023125"/>
    </source>
</evidence>
<dbReference type="SMART" id="SM00415">
    <property type="entry name" value="HSF"/>
    <property type="match status" value="1"/>
</dbReference>
<evidence type="ECO:0000256" key="1">
    <source>
        <dbReference type="ARBA" id="ARBA00004123"/>
    </source>
</evidence>